<keyword evidence="4 11" id="KW-0812">Transmembrane</keyword>
<proteinExistence type="inferred from homology"/>
<evidence type="ECO:0000256" key="3">
    <source>
        <dbReference type="ARBA" id="ARBA00022516"/>
    </source>
</evidence>
<feature type="non-terminal residue" evidence="12">
    <location>
        <position position="1"/>
    </location>
</feature>
<evidence type="ECO:0000256" key="6">
    <source>
        <dbReference type="ARBA" id="ARBA00022989"/>
    </source>
</evidence>
<evidence type="ECO:0000256" key="10">
    <source>
        <dbReference type="ARBA" id="ARBA00023160"/>
    </source>
</evidence>
<reference evidence="12 13" key="1">
    <citation type="submission" date="2020-02" db="EMBL/GenBank/DDBJ databases">
        <title>Relaxed selection underlies rapid genomic changes in the transitions from sociality to social parasitism in ants.</title>
        <authorList>
            <person name="Bi X."/>
        </authorList>
    </citation>
    <scope>NUCLEOTIDE SEQUENCE [LARGE SCALE GENOMIC DNA]</scope>
    <source>
        <strain evidence="12">BGI-DK2014b</strain>
        <tissue evidence="12">Whole body</tissue>
    </source>
</reference>
<dbReference type="PANTHER" id="PTHR11351">
    <property type="entry name" value="ACYL-COA DESATURASE"/>
    <property type="match status" value="1"/>
</dbReference>
<dbReference type="GO" id="GO:0004768">
    <property type="term" value="F:stearoyl-CoA 9-desaturase activity"/>
    <property type="evidence" value="ECO:0007669"/>
    <property type="project" value="TreeGrafter"/>
</dbReference>
<keyword evidence="5" id="KW-0276">Fatty acid metabolism</keyword>
<evidence type="ECO:0000313" key="13">
    <source>
        <dbReference type="Proteomes" id="UP000670152"/>
    </source>
</evidence>
<protein>
    <submittedName>
        <fullName evidence="12">ACOD desaturase</fullName>
    </submittedName>
</protein>
<accession>A0A836K172</accession>
<keyword evidence="6 11" id="KW-1133">Transmembrane helix</keyword>
<evidence type="ECO:0000256" key="7">
    <source>
        <dbReference type="ARBA" id="ARBA00023002"/>
    </source>
</evidence>
<dbReference type="GO" id="GO:0006636">
    <property type="term" value="P:unsaturated fatty acid biosynthetic process"/>
    <property type="evidence" value="ECO:0007669"/>
    <property type="project" value="TreeGrafter"/>
</dbReference>
<dbReference type="OrthoDB" id="7697477at2759"/>
<dbReference type="GO" id="GO:0005506">
    <property type="term" value="F:iron ion binding"/>
    <property type="evidence" value="ECO:0007669"/>
    <property type="project" value="TreeGrafter"/>
</dbReference>
<comment type="similarity">
    <text evidence="2">Belongs to the fatty acid desaturase type 1 family.</text>
</comment>
<evidence type="ECO:0000313" key="12">
    <source>
        <dbReference type="EMBL" id="KAG5334260.1"/>
    </source>
</evidence>
<keyword evidence="3" id="KW-0444">Lipid biosynthesis</keyword>
<sequence>IVAIIGITAGSHRLWSHRSYKAKWPMRLILMIFQTIAFQVSFSVNFVCLAKVLHRMTHLALTIHGII</sequence>
<dbReference type="InterPro" id="IPR015876">
    <property type="entry name" value="Acyl-CoA_DS"/>
</dbReference>
<evidence type="ECO:0000256" key="1">
    <source>
        <dbReference type="ARBA" id="ARBA00004141"/>
    </source>
</evidence>
<feature type="non-terminal residue" evidence="12">
    <location>
        <position position="67"/>
    </location>
</feature>
<keyword evidence="7" id="KW-0560">Oxidoreductase</keyword>
<keyword evidence="13" id="KW-1185">Reference proteome</keyword>
<evidence type="ECO:0000256" key="11">
    <source>
        <dbReference type="SAM" id="Phobius"/>
    </source>
</evidence>
<dbReference type="PANTHER" id="PTHR11351:SF31">
    <property type="entry name" value="DESATURASE 1, ISOFORM A-RELATED"/>
    <property type="match status" value="1"/>
</dbReference>
<evidence type="ECO:0000256" key="8">
    <source>
        <dbReference type="ARBA" id="ARBA00023098"/>
    </source>
</evidence>
<keyword evidence="10" id="KW-0275">Fatty acid biosynthesis</keyword>
<dbReference type="AlphaFoldDB" id="A0A836K172"/>
<feature type="transmembrane region" description="Helical" evidence="11">
    <location>
        <begin position="28"/>
        <end position="49"/>
    </location>
</feature>
<name>A0A836K172_9HYME</name>
<evidence type="ECO:0000256" key="5">
    <source>
        <dbReference type="ARBA" id="ARBA00022832"/>
    </source>
</evidence>
<dbReference type="Proteomes" id="UP000670152">
    <property type="component" value="Unassembled WGS sequence"/>
</dbReference>
<evidence type="ECO:0000256" key="4">
    <source>
        <dbReference type="ARBA" id="ARBA00022692"/>
    </source>
</evidence>
<evidence type="ECO:0000256" key="2">
    <source>
        <dbReference type="ARBA" id="ARBA00009295"/>
    </source>
</evidence>
<dbReference type="GO" id="GO:0005789">
    <property type="term" value="C:endoplasmic reticulum membrane"/>
    <property type="evidence" value="ECO:0007669"/>
    <property type="project" value="TreeGrafter"/>
</dbReference>
<organism evidence="12 13">
    <name type="scientific">Acromyrmex heyeri</name>
    <dbReference type="NCBI Taxonomy" id="230685"/>
    <lineage>
        <taxon>Eukaryota</taxon>
        <taxon>Metazoa</taxon>
        <taxon>Ecdysozoa</taxon>
        <taxon>Arthropoda</taxon>
        <taxon>Hexapoda</taxon>
        <taxon>Insecta</taxon>
        <taxon>Pterygota</taxon>
        <taxon>Neoptera</taxon>
        <taxon>Endopterygota</taxon>
        <taxon>Hymenoptera</taxon>
        <taxon>Apocrita</taxon>
        <taxon>Aculeata</taxon>
        <taxon>Formicoidea</taxon>
        <taxon>Formicidae</taxon>
        <taxon>Myrmicinae</taxon>
        <taxon>Acromyrmex</taxon>
    </lineage>
</organism>
<comment type="subcellular location">
    <subcellularLocation>
        <location evidence="1">Membrane</location>
        <topology evidence="1">Multi-pass membrane protein</topology>
    </subcellularLocation>
</comment>
<comment type="caution">
    <text evidence="12">The sequence shown here is derived from an EMBL/GenBank/DDBJ whole genome shotgun (WGS) entry which is preliminary data.</text>
</comment>
<dbReference type="EMBL" id="JAANIB010004443">
    <property type="protein sequence ID" value="KAG5334260.1"/>
    <property type="molecule type" value="Genomic_DNA"/>
</dbReference>
<keyword evidence="9 11" id="KW-0472">Membrane</keyword>
<keyword evidence="8" id="KW-0443">Lipid metabolism</keyword>
<gene>
    <name evidence="12" type="primary">Scd</name>
    <name evidence="12" type="ORF">G6Z77_0000041</name>
</gene>
<evidence type="ECO:0000256" key="9">
    <source>
        <dbReference type="ARBA" id="ARBA00023136"/>
    </source>
</evidence>